<keyword evidence="2" id="KW-0238">DNA-binding</keyword>
<dbReference type="InterPro" id="IPR003018">
    <property type="entry name" value="GAF"/>
</dbReference>
<dbReference type="InterPro" id="IPR000792">
    <property type="entry name" value="Tscrpt_reg_LuxR_C"/>
</dbReference>
<name>A0ABU8DZ58_9ACTN</name>
<dbReference type="PROSITE" id="PS00622">
    <property type="entry name" value="HTH_LUXR_1"/>
    <property type="match status" value="1"/>
</dbReference>
<dbReference type="EMBL" id="JBAPLU010000017">
    <property type="protein sequence ID" value="MEI4273108.1"/>
    <property type="molecule type" value="Genomic_DNA"/>
</dbReference>
<dbReference type="SUPFAM" id="SSF55781">
    <property type="entry name" value="GAF domain-like"/>
    <property type="match status" value="1"/>
</dbReference>
<dbReference type="SMART" id="SM00421">
    <property type="entry name" value="HTH_LUXR"/>
    <property type="match status" value="1"/>
</dbReference>
<keyword evidence="3" id="KW-0804">Transcription</keyword>
<evidence type="ECO:0000259" key="4">
    <source>
        <dbReference type="PROSITE" id="PS50043"/>
    </source>
</evidence>
<dbReference type="Proteomes" id="UP001361570">
    <property type="component" value="Unassembled WGS sequence"/>
</dbReference>
<dbReference type="InterPro" id="IPR029016">
    <property type="entry name" value="GAF-like_dom_sf"/>
</dbReference>
<evidence type="ECO:0000313" key="6">
    <source>
        <dbReference type="Proteomes" id="UP001361570"/>
    </source>
</evidence>
<organism evidence="5 6">
    <name type="scientific">Klenkia sesuvii</name>
    <dbReference type="NCBI Taxonomy" id="3103137"/>
    <lineage>
        <taxon>Bacteria</taxon>
        <taxon>Bacillati</taxon>
        <taxon>Actinomycetota</taxon>
        <taxon>Actinomycetes</taxon>
        <taxon>Geodermatophilales</taxon>
        <taxon>Geodermatophilaceae</taxon>
        <taxon>Klenkia</taxon>
    </lineage>
</organism>
<comment type="caution">
    <text evidence="5">The sequence shown here is derived from an EMBL/GenBank/DDBJ whole genome shotgun (WGS) entry which is preliminary data.</text>
</comment>
<dbReference type="PANTHER" id="PTHR44688:SF16">
    <property type="entry name" value="DNA-BINDING TRANSCRIPTIONAL ACTIVATOR DEVR_DOSR"/>
    <property type="match status" value="1"/>
</dbReference>
<feature type="domain" description="HTH luxR-type" evidence="4">
    <location>
        <begin position="189"/>
        <end position="254"/>
    </location>
</feature>
<evidence type="ECO:0000256" key="2">
    <source>
        <dbReference type="ARBA" id="ARBA00023125"/>
    </source>
</evidence>
<reference evidence="5 6" key="1">
    <citation type="submission" date="2024-03" db="EMBL/GenBank/DDBJ databases">
        <title>Draft genome sequence of Klenkia sp. LSe6-5.</title>
        <authorList>
            <person name="Duangmal K."/>
            <person name="Chantavorakit T."/>
        </authorList>
    </citation>
    <scope>NUCLEOTIDE SEQUENCE [LARGE SCALE GENOMIC DNA]</scope>
    <source>
        <strain evidence="5 6">LSe6-5</strain>
    </source>
</reference>
<dbReference type="Pfam" id="PF00196">
    <property type="entry name" value="GerE"/>
    <property type="match status" value="1"/>
</dbReference>
<dbReference type="InterPro" id="IPR016032">
    <property type="entry name" value="Sig_transdc_resp-reg_C-effctor"/>
</dbReference>
<dbReference type="Gene3D" id="3.30.450.40">
    <property type="match status" value="1"/>
</dbReference>
<dbReference type="PRINTS" id="PR00038">
    <property type="entry name" value="HTHLUXR"/>
</dbReference>
<dbReference type="InterPro" id="IPR036388">
    <property type="entry name" value="WH-like_DNA-bd_sf"/>
</dbReference>
<proteinExistence type="predicted"/>
<protein>
    <submittedName>
        <fullName evidence="5">LuxR C-terminal-related transcriptional regulator</fullName>
    </submittedName>
</protein>
<evidence type="ECO:0000256" key="3">
    <source>
        <dbReference type="ARBA" id="ARBA00023163"/>
    </source>
</evidence>
<dbReference type="PROSITE" id="PS50043">
    <property type="entry name" value="HTH_LUXR_2"/>
    <property type="match status" value="1"/>
</dbReference>
<dbReference type="CDD" id="cd06170">
    <property type="entry name" value="LuxR_C_like"/>
    <property type="match status" value="1"/>
</dbReference>
<dbReference type="RefSeq" id="WP_336405231.1">
    <property type="nucleotide sequence ID" value="NZ_JBAPLU010000017.1"/>
</dbReference>
<sequence length="260" mass="26686">MDDVLDRLLPGSLRRLRSGTGLPVAFAGVVPPGGARLLLTRLAGTRGRELAGLSVPTGRGLGGRVLAQAAPQRVADYAGTPTITHEFDRVVVDAERLASVAAVPVLADGRVRAVLYAADREARPVGDRALRTMAAVADQLADDLAGPGTAPDPASAALADLARLVEETGDPVLRARLRAIHGGLTAPAPSGPAVALAPREVQVLALVELGAGNAEIAGRLGLAPETVKAYLRSAMRRLDVGNRTAAVHAARRAGLLPPAR</sequence>
<dbReference type="Gene3D" id="1.10.10.10">
    <property type="entry name" value="Winged helix-like DNA-binding domain superfamily/Winged helix DNA-binding domain"/>
    <property type="match status" value="1"/>
</dbReference>
<evidence type="ECO:0000256" key="1">
    <source>
        <dbReference type="ARBA" id="ARBA00023015"/>
    </source>
</evidence>
<dbReference type="Pfam" id="PF13185">
    <property type="entry name" value="GAF_2"/>
    <property type="match status" value="1"/>
</dbReference>
<evidence type="ECO:0000313" key="5">
    <source>
        <dbReference type="EMBL" id="MEI4273108.1"/>
    </source>
</evidence>
<keyword evidence="1" id="KW-0805">Transcription regulation</keyword>
<accession>A0ABU8DZ58</accession>
<dbReference type="SUPFAM" id="SSF46894">
    <property type="entry name" value="C-terminal effector domain of the bipartite response regulators"/>
    <property type="match status" value="1"/>
</dbReference>
<dbReference type="PANTHER" id="PTHR44688">
    <property type="entry name" value="DNA-BINDING TRANSCRIPTIONAL ACTIVATOR DEVR_DOSR"/>
    <property type="match status" value="1"/>
</dbReference>
<keyword evidence="6" id="KW-1185">Reference proteome</keyword>
<gene>
    <name evidence="5" type="ORF">TEK04_15385</name>
</gene>